<feature type="non-terminal residue" evidence="2">
    <location>
        <position position="267"/>
    </location>
</feature>
<dbReference type="Gene3D" id="3.50.50.60">
    <property type="entry name" value="FAD/NAD(P)-binding domain"/>
    <property type="match status" value="1"/>
</dbReference>
<dbReference type="GO" id="GO:0005737">
    <property type="term" value="C:cytoplasm"/>
    <property type="evidence" value="ECO:0007669"/>
    <property type="project" value="TreeGrafter"/>
</dbReference>
<name>A0AAD6SDH9_9AGAR</name>
<comment type="caution">
    <text evidence="2">The sequence shown here is derived from an EMBL/GenBank/DDBJ whole genome shotgun (WGS) entry which is preliminary data.</text>
</comment>
<dbReference type="PANTHER" id="PTHR13847">
    <property type="entry name" value="SARCOSINE DEHYDROGENASE-RELATED"/>
    <property type="match status" value="1"/>
</dbReference>
<dbReference type="SUPFAM" id="SSF51971">
    <property type="entry name" value="Nucleotide-binding domain"/>
    <property type="match status" value="1"/>
</dbReference>
<sequence>YGTYGWGARTPGYNLWPLKFVTQLFKQARKITPAQFDLSLHTRTPVTSVSALSPTGSLRRWELATPRGAVQCSYVVHATNGYASHLLPHMAGPAGIVPVRGQVLAVRANVPLDVLSTVSWASDQGYWFPRPISGIEEEHPLVILGGAREAAGPPFEMDVTDDSTVDSTVGAVLRSFLPALFPGLYEPGREPEAEWTGIMGYTALDIPFVHRPRPEPKHAYEGQFIAAGFAGHGMPRGFGCAEVVVQMIAAELAGREWVALCGSHDRF</sequence>
<gene>
    <name evidence="2" type="ORF">C8F04DRAFT_968122</name>
</gene>
<dbReference type="InterPro" id="IPR036188">
    <property type="entry name" value="FAD/NAD-bd_sf"/>
</dbReference>
<evidence type="ECO:0000259" key="1">
    <source>
        <dbReference type="Pfam" id="PF01266"/>
    </source>
</evidence>
<dbReference type="AlphaFoldDB" id="A0AAD6SDH9"/>
<accession>A0AAD6SDH9</accession>
<dbReference type="Pfam" id="PF01266">
    <property type="entry name" value="DAO"/>
    <property type="match status" value="1"/>
</dbReference>
<protein>
    <submittedName>
        <fullName evidence="2">FAD dependent oxidoreductase</fullName>
    </submittedName>
</protein>
<organism evidence="2 3">
    <name type="scientific">Mycena alexandri</name>
    <dbReference type="NCBI Taxonomy" id="1745969"/>
    <lineage>
        <taxon>Eukaryota</taxon>
        <taxon>Fungi</taxon>
        <taxon>Dikarya</taxon>
        <taxon>Basidiomycota</taxon>
        <taxon>Agaricomycotina</taxon>
        <taxon>Agaricomycetes</taxon>
        <taxon>Agaricomycetidae</taxon>
        <taxon>Agaricales</taxon>
        <taxon>Marasmiineae</taxon>
        <taxon>Mycenaceae</taxon>
        <taxon>Mycena</taxon>
    </lineage>
</organism>
<dbReference type="Proteomes" id="UP001218188">
    <property type="component" value="Unassembled WGS sequence"/>
</dbReference>
<keyword evidence="3" id="KW-1185">Reference proteome</keyword>
<dbReference type="PANTHER" id="PTHR13847:SF260">
    <property type="entry name" value="FAD DEPENDENT OXIDOREDUCTASE DOMAIN-CONTAINING PROTEIN"/>
    <property type="match status" value="1"/>
</dbReference>
<evidence type="ECO:0000313" key="2">
    <source>
        <dbReference type="EMBL" id="KAJ7025232.1"/>
    </source>
</evidence>
<reference evidence="2" key="1">
    <citation type="submission" date="2023-03" db="EMBL/GenBank/DDBJ databases">
        <title>Massive genome expansion in bonnet fungi (Mycena s.s.) driven by repeated elements and novel gene families across ecological guilds.</title>
        <authorList>
            <consortium name="Lawrence Berkeley National Laboratory"/>
            <person name="Harder C.B."/>
            <person name="Miyauchi S."/>
            <person name="Viragh M."/>
            <person name="Kuo A."/>
            <person name="Thoen E."/>
            <person name="Andreopoulos B."/>
            <person name="Lu D."/>
            <person name="Skrede I."/>
            <person name="Drula E."/>
            <person name="Henrissat B."/>
            <person name="Morin E."/>
            <person name="Kohler A."/>
            <person name="Barry K."/>
            <person name="LaButti K."/>
            <person name="Morin E."/>
            <person name="Salamov A."/>
            <person name="Lipzen A."/>
            <person name="Mereny Z."/>
            <person name="Hegedus B."/>
            <person name="Baldrian P."/>
            <person name="Stursova M."/>
            <person name="Weitz H."/>
            <person name="Taylor A."/>
            <person name="Grigoriev I.V."/>
            <person name="Nagy L.G."/>
            <person name="Martin F."/>
            <person name="Kauserud H."/>
        </authorList>
    </citation>
    <scope>NUCLEOTIDE SEQUENCE</scope>
    <source>
        <strain evidence="2">CBHHK200</strain>
    </source>
</reference>
<proteinExistence type="predicted"/>
<dbReference type="EMBL" id="JARJCM010000157">
    <property type="protein sequence ID" value="KAJ7025232.1"/>
    <property type="molecule type" value="Genomic_DNA"/>
</dbReference>
<dbReference type="Gene3D" id="3.30.9.10">
    <property type="entry name" value="D-Amino Acid Oxidase, subunit A, domain 2"/>
    <property type="match status" value="1"/>
</dbReference>
<feature type="domain" description="FAD dependent oxidoreductase" evidence="1">
    <location>
        <begin position="39"/>
        <end position="247"/>
    </location>
</feature>
<dbReference type="InterPro" id="IPR006076">
    <property type="entry name" value="FAD-dep_OxRdtase"/>
</dbReference>
<evidence type="ECO:0000313" key="3">
    <source>
        <dbReference type="Proteomes" id="UP001218188"/>
    </source>
</evidence>